<reference evidence="1 2" key="1">
    <citation type="submission" date="2019-11" db="EMBL/GenBank/DDBJ databases">
        <title>Whole-genome sequencing of Allorhizobium vitis.</title>
        <authorList>
            <person name="Gan H.M."/>
            <person name="Savka M.A."/>
        </authorList>
    </citation>
    <scope>NUCLEOTIDE SEQUENCE [LARGE SCALE GENOMIC DNA]</scope>
    <source>
        <strain evidence="1 2">AB4</strain>
    </source>
</reference>
<sequence length="116" mass="12140">MHQMRCITGGNIFMSDQRIIAGTVKSTGEIISGEGFSVSRVSKGHYQVSFRPAFSKIGGASVTQIFPSDGSTRDNAVIISLDVNGVYLKTGGDSGDASDRNFTFVAVGNGSQTATV</sequence>
<dbReference type="Proteomes" id="UP000175993">
    <property type="component" value="Unassembled WGS sequence"/>
</dbReference>
<organism evidence="1 2">
    <name type="scientific">Agrobacterium vitis</name>
    <name type="common">Rhizobium vitis</name>
    <dbReference type="NCBI Taxonomy" id="373"/>
    <lineage>
        <taxon>Bacteria</taxon>
        <taxon>Pseudomonadati</taxon>
        <taxon>Pseudomonadota</taxon>
        <taxon>Alphaproteobacteria</taxon>
        <taxon>Hyphomicrobiales</taxon>
        <taxon>Rhizobiaceae</taxon>
        <taxon>Rhizobium/Agrobacterium group</taxon>
        <taxon>Agrobacterium</taxon>
    </lineage>
</organism>
<proteinExistence type="predicted"/>
<comment type="caution">
    <text evidence="1">The sequence shown here is derived from an EMBL/GenBank/DDBJ whole genome shotgun (WGS) entry which is preliminary data.</text>
</comment>
<evidence type="ECO:0000313" key="1">
    <source>
        <dbReference type="EMBL" id="MUP03561.1"/>
    </source>
</evidence>
<name>A0ABD6G5J3_AGRVI</name>
<gene>
    <name evidence="1" type="ORF">BBI04_001805</name>
</gene>
<protein>
    <submittedName>
        <fullName evidence="1">Uncharacterized protein</fullName>
    </submittedName>
</protein>
<accession>A0ABD6G5J3</accession>
<evidence type="ECO:0000313" key="2">
    <source>
        <dbReference type="Proteomes" id="UP000175993"/>
    </source>
</evidence>
<dbReference type="AlphaFoldDB" id="A0ABD6G5J3"/>
<dbReference type="EMBL" id="MBEV02000001">
    <property type="protein sequence ID" value="MUP03561.1"/>
    <property type="molecule type" value="Genomic_DNA"/>
</dbReference>